<proteinExistence type="predicted"/>
<sequence length="78" mass="8520">MNNQLCLLKDLPSAWECGLINLGGKTCWECLLLSVTPPAPRENPHTSRPVITPRPCVTGGKVLERTVAGSVFTRQVFT</sequence>
<evidence type="ECO:0000313" key="2">
    <source>
        <dbReference type="Proteomes" id="UP000324222"/>
    </source>
</evidence>
<name>A0A5B7H185_PORTR</name>
<protein>
    <submittedName>
        <fullName evidence="1">Uncharacterized protein</fullName>
    </submittedName>
</protein>
<dbReference type="Proteomes" id="UP000324222">
    <property type="component" value="Unassembled WGS sequence"/>
</dbReference>
<dbReference type="EMBL" id="VSRR010024024">
    <property type="protein sequence ID" value="MPC65930.1"/>
    <property type="molecule type" value="Genomic_DNA"/>
</dbReference>
<reference evidence="1 2" key="1">
    <citation type="submission" date="2019-05" db="EMBL/GenBank/DDBJ databases">
        <title>Another draft genome of Portunus trituberculatus and its Hox gene families provides insights of decapod evolution.</title>
        <authorList>
            <person name="Jeong J.-H."/>
            <person name="Song I."/>
            <person name="Kim S."/>
            <person name="Choi T."/>
            <person name="Kim D."/>
            <person name="Ryu S."/>
            <person name="Kim W."/>
        </authorList>
    </citation>
    <scope>NUCLEOTIDE SEQUENCE [LARGE SCALE GENOMIC DNA]</scope>
    <source>
        <tissue evidence="1">Muscle</tissue>
    </source>
</reference>
<organism evidence="1 2">
    <name type="scientific">Portunus trituberculatus</name>
    <name type="common">Swimming crab</name>
    <name type="synonym">Neptunus trituberculatus</name>
    <dbReference type="NCBI Taxonomy" id="210409"/>
    <lineage>
        <taxon>Eukaryota</taxon>
        <taxon>Metazoa</taxon>
        <taxon>Ecdysozoa</taxon>
        <taxon>Arthropoda</taxon>
        <taxon>Crustacea</taxon>
        <taxon>Multicrustacea</taxon>
        <taxon>Malacostraca</taxon>
        <taxon>Eumalacostraca</taxon>
        <taxon>Eucarida</taxon>
        <taxon>Decapoda</taxon>
        <taxon>Pleocyemata</taxon>
        <taxon>Brachyura</taxon>
        <taxon>Eubrachyura</taxon>
        <taxon>Portunoidea</taxon>
        <taxon>Portunidae</taxon>
        <taxon>Portuninae</taxon>
        <taxon>Portunus</taxon>
    </lineage>
</organism>
<dbReference type="AlphaFoldDB" id="A0A5B7H185"/>
<accession>A0A5B7H185</accession>
<evidence type="ECO:0000313" key="1">
    <source>
        <dbReference type="EMBL" id="MPC65930.1"/>
    </source>
</evidence>
<keyword evidence="2" id="KW-1185">Reference proteome</keyword>
<gene>
    <name evidence="1" type="ORF">E2C01_060068</name>
</gene>
<comment type="caution">
    <text evidence="1">The sequence shown here is derived from an EMBL/GenBank/DDBJ whole genome shotgun (WGS) entry which is preliminary data.</text>
</comment>